<evidence type="ECO:0000256" key="4">
    <source>
        <dbReference type="ARBA" id="ARBA00022723"/>
    </source>
</evidence>
<proteinExistence type="predicted"/>
<evidence type="ECO:0000256" key="7">
    <source>
        <dbReference type="ARBA" id="ARBA00022842"/>
    </source>
</evidence>
<evidence type="ECO:0000256" key="1">
    <source>
        <dbReference type="ARBA" id="ARBA00001936"/>
    </source>
</evidence>
<dbReference type="GO" id="GO:0016787">
    <property type="term" value="F:hydrolase activity"/>
    <property type="evidence" value="ECO:0007669"/>
    <property type="project" value="UniProtKB-KW"/>
</dbReference>
<keyword evidence="3" id="KW-0540">Nuclease</keyword>
<dbReference type="AlphaFoldDB" id="A0A0F9ANT3"/>
<comment type="cofactor">
    <cofactor evidence="2">
        <name>Mg(2+)</name>
        <dbReference type="ChEBI" id="CHEBI:18420"/>
    </cofactor>
</comment>
<comment type="cofactor">
    <cofactor evidence="1">
        <name>Mn(2+)</name>
        <dbReference type="ChEBI" id="CHEBI:29035"/>
    </cofactor>
</comment>
<evidence type="ECO:0000259" key="9">
    <source>
        <dbReference type="Pfam" id="PF03372"/>
    </source>
</evidence>
<dbReference type="PANTHER" id="PTHR15822">
    <property type="entry name" value="TRAF AND TNF RECEPTOR-ASSOCIATED PROTEIN"/>
    <property type="match status" value="1"/>
</dbReference>
<evidence type="ECO:0000256" key="2">
    <source>
        <dbReference type="ARBA" id="ARBA00001946"/>
    </source>
</evidence>
<keyword evidence="4" id="KW-0479">Metal-binding</keyword>
<keyword evidence="6" id="KW-0378">Hydrolase</keyword>
<comment type="caution">
    <text evidence="10">The sequence shown here is derived from an EMBL/GenBank/DDBJ whole genome shotgun (WGS) entry which is preliminary data.</text>
</comment>
<dbReference type="InterPro" id="IPR051547">
    <property type="entry name" value="TDP2-like"/>
</dbReference>
<dbReference type="GO" id="GO:0004518">
    <property type="term" value="F:nuclease activity"/>
    <property type="evidence" value="ECO:0007669"/>
    <property type="project" value="UniProtKB-KW"/>
</dbReference>
<feature type="domain" description="Endonuclease/exonuclease/phosphatase" evidence="9">
    <location>
        <begin position="24"/>
        <end position="241"/>
    </location>
</feature>
<dbReference type="InterPro" id="IPR005135">
    <property type="entry name" value="Endo/exonuclease/phosphatase"/>
</dbReference>
<sequence length="251" mass="27879">MSVVTVATLNLFNKMGRWGERLPLVLDQLTALQPDVIALQEVDLIIDQGMSLCRLANDRLTEPPRYRIYHMGRPGRDAHTEALAVMSRLPVEAHEGLDYLLNENVAQRLRLRLEDGAVLDFYNTHLYFPPTATQERVSQTKRLLAWVDTWQGAAATVVVGDFNAYPEEPTVALMKGRFTSAYEAAHGREPEKTWPTPVNTIDPSPPGCLDYVFVAGARVLEAGLAFDTPRPGVDNLLPSDHFGVMAKLDIG</sequence>
<keyword evidence="8" id="KW-0234">DNA repair</keyword>
<dbReference type="SUPFAM" id="SSF56219">
    <property type="entry name" value="DNase I-like"/>
    <property type="match status" value="1"/>
</dbReference>
<dbReference type="Gene3D" id="3.60.10.10">
    <property type="entry name" value="Endonuclease/exonuclease/phosphatase"/>
    <property type="match status" value="1"/>
</dbReference>
<evidence type="ECO:0000256" key="6">
    <source>
        <dbReference type="ARBA" id="ARBA00022801"/>
    </source>
</evidence>
<dbReference type="Pfam" id="PF03372">
    <property type="entry name" value="Exo_endo_phos"/>
    <property type="match status" value="1"/>
</dbReference>
<evidence type="ECO:0000256" key="5">
    <source>
        <dbReference type="ARBA" id="ARBA00022763"/>
    </source>
</evidence>
<keyword evidence="5" id="KW-0227">DNA damage</keyword>
<dbReference type="GO" id="GO:0046872">
    <property type="term" value="F:metal ion binding"/>
    <property type="evidence" value="ECO:0007669"/>
    <property type="project" value="UniProtKB-KW"/>
</dbReference>
<protein>
    <recommendedName>
        <fullName evidence="9">Endonuclease/exonuclease/phosphatase domain-containing protein</fullName>
    </recommendedName>
</protein>
<gene>
    <name evidence="10" type="ORF">LCGC14_2547810</name>
</gene>
<dbReference type="PANTHER" id="PTHR15822:SF4">
    <property type="entry name" value="TYROSYL-DNA PHOSPHODIESTERASE 2"/>
    <property type="match status" value="1"/>
</dbReference>
<organism evidence="10">
    <name type="scientific">marine sediment metagenome</name>
    <dbReference type="NCBI Taxonomy" id="412755"/>
    <lineage>
        <taxon>unclassified sequences</taxon>
        <taxon>metagenomes</taxon>
        <taxon>ecological metagenomes</taxon>
    </lineage>
</organism>
<dbReference type="EMBL" id="LAZR01041737">
    <property type="protein sequence ID" value="KKL11239.1"/>
    <property type="molecule type" value="Genomic_DNA"/>
</dbReference>
<keyword evidence="7" id="KW-0460">Magnesium</keyword>
<dbReference type="InterPro" id="IPR036691">
    <property type="entry name" value="Endo/exonu/phosph_ase_sf"/>
</dbReference>
<evidence type="ECO:0000256" key="8">
    <source>
        <dbReference type="ARBA" id="ARBA00023204"/>
    </source>
</evidence>
<dbReference type="GO" id="GO:0006281">
    <property type="term" value="P:DNA repair"/>
    <property type="evidence" value="ECO:0007669"/>
    <property type="project" value="UniProtKB-KW"/>
</dbReference>
<evidence type="ECO:0000313" key="10">
    <source>
        <dbReference type="EMBL" id="KKL11239.1"/>
    </source>
</evidence>
<evidence type="ECO:0000256" key="3">
    <source>
        <dbReference type="ARBA" id="ARBA00022722"/>
    </source>
</evidence>
<name>A0A0F9ANT3_9ZZZZ</name>
<reference evidence="10" key="1">
    <citation type="journal article" date="2015" name="Nature">
        <title>Complex archaea that bridge the gap between prokaryotes and eukaryotes.</title>
        <authorList>
            <person name="Spang A."/>
            <person name="Saw J.H."/>
            <person name="Jorgensen S.L."/>
            <person name="Zaremba-Niedzwiedzka K."/>
            <person name="Martijn J."/>
            <person name="Lind A.E."/>
            <person name="van Eijk R."/>
            <person name="Schleper C."/>
            <person name="Guy L."/>
            <person name="Ettema T.J."/>
        </authorList>
    </citation>
    <scope>NUCLEOTIDE SEQUENCE</scope>
</reference>
<accession>A0A0F9ANT3</accession>